<comment type="caution">
    <text evidence="1">The sequence shown here is derived from an EMBL/GenBank/DDBJ whole genome shotgun (WGS) entry which is preliminary data.</text>
</comment>
<organism evidence="1 2">
    <name type="scientific">Lactuca virosa</name>
    <dbReference type="NCBI Taxonomy" id="75947"/>
    <lineage>
        <taxon>Eukaryota</taxon>
        <taxon>Viridiplantae</taxon>
        <taxon>Streptophyta</taxon>
        <taxon>Embryophyta</taxon>
        <taxon>Tracheophyta</taxon>
        <taxon>Spermatophyta</taxon>
        <taxon>Magnoliopsida</taxon>
        <taxon>eudicotyledons</taxon>
        <taxon>Gunneridae</taxon>
        <taxon>Pentapetalae</taxon>
        <taxon>asterids</taxon>
        <taxon>campanulids</taxon>
        <taxon>Asterales</taxon>
        <taxon>Asteraceae</taxon>
        <taxon>Cichorioideae</taxon>
        <taxon>Cichorieae</taxon>
        <taxon>Lactucinae</taxon>
        <taxon>Lactuca</taxon>
    </lineage>
</organism>
<accession>A0AAU9NCQ0</accession>
<gene>
    <name evidence="1" type="ORF">LVIROSA_LOCUS22071</name>
</gene>
<keyword evidence="2" id="KW-1185">Reference proteome</keyword>
<evidence type="ECO:0000313" key="1">
    <source>
        <dbReference type="EMBL" id="CAH1435649.1"/>
    </source>
</evidence>
<evidence type="ECO:0008006" key="3">
    <source>
        <dbReference type="Google" id="ProtNLM"/>
    </source>
</evidence>
<name>A0AAU9NCQ0_9ASTR</name>
<dbReference type="EMBL" id="CAKMRJ010004445">
    <property type="protein sequence ID" value="CAH1435649.1"/>
    <property type="molecule type" value="Genomic_DNA"/>
</dbReference>
<protein>
    <recommendedName>
        <fullName evidence="3">DUF4283 domain-containing protein</fullName>
    </recommendedName>
</protein>
<dbReference type="Proteomes" id="UP001157418">
    <property type="component" value="Unassembled WGS sequence"/>
</dbReference>
<proteinExistence type="predicted"/>
<sequence length="154" mass="17417">MSPPTTRLPPPPPDCHQRVIWLELLGFPCCPWNDAAVSKIAKTWGDVCFLEEDDEAPLDIQRVCIKTVKPSLIREKIKFVAHGIEYAVVARELSNSEPDILEKGANLGQEIQSFSGDSEDDDYFDNAYNEEPNKIELGREEEEIYDSSEMVSMI</sequence>
<reference evidence="1 2" key="1">
    <citation type="submission" date="2022-01" db="EMBL/GenBank/DDBJ databases">
        <authorList>
            <person name="Xiong W."/>
            <person name="Schranz E."/>
        </authorList>
    </citation>
    <scope>NUCLEOTIDE SEQUENCE [LARGE SCALE GENOMIC DNA]</scope>
</reference>
<evidence type="ECO:0000313" key="2">
    <source>
        <dbReference type="Proteomes" id="UP001157418"/>
    </source>
</evidence>
<dbReference type="AlphaFoldDB" id="A0AAU9NCQ0"/>